<dbReference type="Proteomes" id="UP001056500">
    <property type="component" value="Chromosome"/>
</dbReference>
<reference evidence="7" key="1">
    <citation type="submission" date="2022-06" db="EMBL/GenBank/DDBJ databases">
        <title>Genome sequencing of Brevibacillus sp. BB3-R1.</title>
        <authorList>
            <person name="Heo J."/>
            <person name="Lee D."/>
            <person name="Won M."/>
            <person name="Han B.-H."/>
            <person name="Hong S.-B."/>
            <person name="Kwon S.-W."/>
        </authorList>
    </citation>
    <scope>NUCLEOTIDE SEQUENCE</scope>
    <source>
        <strain evidence="7">BB3-R1</strain>
    </source>
</reference>
<keyword evidence="2 6" id="KW-0812">Transmembrane</keyword>
<feature type="transmembrane region" description="Helical" evidence="6">
    <location>
        <begin position="373"/>
        <end position="395"/>
    </location>
</feature>
<dbReference type="RefSeq" id="WP_251873023.1">
    <property type="nucleotide sequence ID" value="NZ_CP098755.1"/>
</dbReference>
<accession>A0ABY4WGV2</accession>
<dbReference type="PANTHER" id="PTHR30474">
    <property type="entry name" value="CELL CYCLE PROTEIN"/>
    <property type="match status" value="1"/>
</dbReference>
<dbReference type="InterPro" id="IPR047928">
    <property type="entry name" value="Perm_prefix_1"/>
</dbReference>
<evidence type="ECO:0000256" key="6">
    <source>
        <dbReference type="SAM" id="Phobius"/>
    </source>
</evidence>
<evidence type="ECO:0000256" key="5">
    <source>
        <dbReference type="ARBA" id="ARBA00023136"/>
    </source>
</evidence>
<comment type="subcellular location">
    <subcellularLocation>
        <location evidence="1">Membrane</location>
        <topology evidence="1">Multi-pass membrane protein</topology>
    </subcellularLocation>
</comment>
<feature type="transmembrane region" description="Helical" evidence="6">
    <location>
        <begin position="251"/>
        <end position="270"/>
    </location>
</feature>
<evidence type="ECO:0000313" key="8">
    <source>
        <dbReference type="Proteomes" id="UP001056500"/>
    </source>
</evidence>
<feature type="transmembrane region" description="Helical" evidence="6">
    <location>
        <begin position="80"/>
        <end position="101"/>
    </location>
</feature>
<feature type="transmembrane region" description="Helical" evidence="6">
    <location>
        <begin position="113"/>
        <end position="133"/>
    </location>
</feature>
<proteinExistence type="predicted"/>
<keyword evidence="4 6" id="KW-1133">Transmembrane helix</keyword>
<keyword evidence="8" id="KW-1185">Reference proteome</keyword>
<dbReference type="InterPro" id="IPR001182">
    <property type="entry name" value="FtsW/RodA"/>
</dbReference>
<dbReference type="EMBL" id="CP098755">
    <property type="protein sequence ID" value="USG65939.1"/>
    <property type="molecule type" value="Genomic_DNA"/>
</dbReference>
<dbReference type="Pfam" id="PF01098">
    <property type="entry name" value="FTSW_RODA_SPOVE"/>
    <property type="match status" value="1"/>
</dbReference>
<name>A0ABY4WGV2_9BACL</name>
<dbReference type="PANTHER" id="PTHR30474:SF1">
    <property type="entry name" value="PEPTIDOGLYCAN GLYCOSYLTRANSFERASE MRDB"/>
    <property type="match status" value="1"/>
</dbReference>
<dbReference type="NCBIfam" id="NF038403">
    <property type="entry name" value="perm_prefix_1"/>
    <property type="match status" value="1"/>
</dbReference>
<evidence type="ECO:0000256" key="4">
    <source>
        <dbReference type="ARBA" id="ARBA00022989"/>
    </source>
</evidence>
<protein>
    <submittedName>
        <fullName evidence="7">FtsW/RodA/SpoVE family cell cycle protein</fullName>
    </submittedName>
</protein>
<feature type="transmembrane region" description="Helical" evidence="6">
    <location>
        <begin position="401"/>
        <end position="423"/>
    </location>
</feature>
<feature type="transmembrane region" description="Helical" evidence="6">
    <location>
        <begin position="140"/>
        <end position="160"/>
    </location>
</feature>
<evidence type="ECO:0000313" key="7">
    <source>
        <dbReference type="EMBL" id="USG65939.1"/>
    </source>
</evidence>
<gene>
    <name evidence="7" type="ORF">NDK47_00860</name>
</gene>
<feature type="transmembrane region" description="Helical" evidence="6">
    <location>
        <begin position="180"/>
        <end position="199"/>
    </location>
</feature>
<evidence type="ECO:0000256" key="1">
    <source>
        <dbReference type="ARBA" id="ARBA00004141"/>
    </source>
</evidence>
<keyword evidence="3" id="KW-0133">Cell shape</keyword>
<feature type="transmembrane region" description="Helical" evidence="6">
    <location>
        <begin position="327"/>
        <end position="352"/>
    </location>
</feature>
<organism evidence="7 8">
    <name type="scientific">Brevibacillus ruminantium</name>
    <dbReference type="NCBI Taxonomy" id="2950604"/>
    <lineage>
        <taxon>Bacteria</taxon>
        <taxon>Bacillati</taxon>
        <taxon>Bacillota</taxon>
        <taxon>Bacilli</taxon>
        <taxon>Bacillales</taxon>
        <taxon>Paenibacillaceae</taxon>
        <taxon>Brevibacillus</taxon>
    </lineage>
</organism>
<keyword evidence="5 6" id="KW-0472">Membrane</keyword>
<sequence length="438" mass="48327">MTPNDKIRAYLGKVCSQIRCKDVHADVKLELEGHIADKVEEMIKSGYSETEAVDQVLHEMGDPITVGKQLHQAHKPRIEWSVLGLVGILIGVGILVLFSLLESRAQELTQSPMGRHLPVAGLGVIVLIALLFANYNKIKPYSLFLYIGTILTMMYVFQAGTAVNGLPMLELPFTSLRLNFIRLSPIFLIISLAGIFTDWNWHKKKTPLVVLGLYIVPIFLFASAPDSFAALLYSVGFFVLLFYSPIGKKRAMMTISSLFGAAILAIALIIKRSELDRLLIFLHPDADPKGYGYALLQSIEALRSAGWWGNGFGASLDSLPALESDFAFVYLVHCFGLATGIGVLMIGIVLLVRLFRAANQTRDSYGALLIRGSIVLFFTPYFYAILMTMGWIPMFDASVPLISYGGANFLCNMALLGLVLGIYRRINLQSSVSHQTHS</sequence>
<feature type="transmembrane region" description="Helical" evidence="6">
    <location>
        <begin position="228"/>
        <end position="244"/>
    </location>
</feature>
<evidence type="ECO:0000256" key="3">
    <source>
        <dbReference type="ARBA" id="ARBA00022960"/>
    </source>
</evidence>
<feature type="transmembrane region" description="Helical" evidence="6">
    <location>
        <begin position="206"/>
        <end position="222"/>
    </location>
</feature>
<evidence type="ECO:0000256" key="2">
    <source>
        <dbReference type="ARBA" id="ARBA00022692"/>
    </source>
</evidence>